<dbReference type="GO" id="GO:0050660">
    <property type="term" value="F:flavin adenine dinucleotide binding"/>
    <property type="evidence" value="ECO:0007669"/>
    <property type="project" value="InterPro"/>
</dbReference>
<dbReference type="Gene3D" id="3.50.50.60">
    <property type="entry name" value="FAD/NAD(P)-binding domain"/>
    <property type="match status" value="1"/>
</dbReference>
<sequence>MIVKCIISTILLYFLSIGNTLVVNVNIVDTKLSYDYIVVGSGSAGSIIAERLALSGASVLVIEAGAESSGFFNGPDVVSTKGQLDPSNTYVANRKLTKYDVPLYWSSAYLNLKKWDIPGATVAKVMGGCGVHNGMVFQRGKEQDYDDWNIPGWKFNDLFPYLKKLYTILDPELQQNALHGHSGRIQVGKREYDVEGSVFLESCKSAGLPFNSDFQNETRDGCGYFQFNINSQGERSSSLHEYLQPASQRPNVDILINAQVTNVIIDKELISQQYYAKGVRYFITTSTDPSIKSVFARKEVILCAGSLNTPKILMHSGIGSSTYLSAFNVRIPKVYSNLPGVGKNLQNHHLFFMIYQYSQCSPNNRFPLYNQDLSYSTTGTGIFATPGYSVGAWLRANSSVPEAENVMLLLPGTIGSVTPFPSISIGVGYPELNEHYVELNRMGIGYTLLDFYRLPPKVNYTPTSKPEDIEKGVRGLKEAHRIMSSSPINLVSNIVQPSFVDDDDYLREYVKNSTIGHDHWVGTCKMGLKSDPMAVVDERLKVIGIKKLRVVDGSVIPRIPFGLVHATIMTIAEKAADLIIQDNK</sequence>
<dbReference type="Pfam" id="PF00732">
    <property type="entry name" value="GMC_oxred_N"/>
    <property type="match status" value="1"/>
</dbReference>
<dbReference type="OrthoDB" id="269227at2759"/>
<evidence type="ECO:0000259" key="6">
    <source>
        <dbReference type="PROSITE" id="PS00624"/>
    </source>
</evidence>
<organism evidence="7 8">
    <name type="scientific">Polysphondylium violaceum</name>
    <dbReference type="NCBI Taxonomy" id="133409"/>
    <lineage>
        <taxon>Eukaryota</taxon>
        <taxon>Amoebozoa</taxon>
        <taxon>Evosea</taxon>
        <taxon>Eumycetozoa</taxon>
        <taxon>Dictyostelia</taxon>
        <taxon>Dictyosteliales</taxon>
        <taxon>Dictyosteliaceae</taxon>
        <taxon>Polysphondylium</taxon>
    </lineage>
</organism>
<keyword evidence="8" id="KW-1185">Reference proteome</keyword>
<feature type="binding site" evidence="5">
    <location>
        <position position="125"/>
    </location>
    <ligand>
        <name>FAD</name>
        <dbReference type="ChEBI" id="CHEBI:57692"/>
    </ligand>
</feature>
<evidence type="ECO:0000256" key="5">
    <source>
        <dbReference type="PIRSR" id="PIRSR000137-2"/>
    </source>
</evidence>
<dbReference type="GO" id="GO:0016614">
    <property type="term" value="F:oxidoreductase activity, acting on CH-OH group of donors"/>
    <property type="evidence" value="ECO:0007669"/>
    <property type="project" value="InterPro"/>
</dbReference>
<gene>
    <name evidence="7" type="ORF">CYY_001526</name>
</gene>
<comment type="caution">
    <text evidence="7">The sequence shown here is derived from an EMBL/GenBank/DDBJ whole genome shotgun (WGS) entry which is preliminary data.</text>
</comment>
<evidence type="ECO:0000256" key="4">
    <source>
        <dbReference type="ARBA" id="ARBA00022827"/>
    </source>
</evidence>
<protein>
    <recommendedName>
        <fullName evidence="6">Glucose-methanol-choline oxidoreductase N-terminal domain-containing protein</fullName>
    </recommendedName>
</protein>
<dbReference type="EMBL" id="AJWJ01000037">
    <property type="protein sequence ID" value="KAF2077141.1"/>
    <property type="molecule type" value="Genomic_DNA"/>
</dbReference>
<dbReference type="Proteomes" id="UP000695562">
    <property type="component" value="Unassembled WGS sequence"/>
</dbReference>
<dbReference type="InterPro" id="IPR000172">
    <property type="entry name" value="GMC_OxRdtase_N"/>
</dbReference>
<evidence type="ECO:0000256" key="3">
    <source>
        <dbReference type="ARBA" id="ARBA00022630"/>
    </source>
</evidence>
<dbReference type="InterPro" id="IPR036188">
    <property type="entry name" value="FAD/NAD-bd_sf"/>
</dbReference>
<dbReference type="InterPro" id="IPR012132">
    <property type="entry name" value="GMC_OxRdtase"/>
</dbReference>
<dbReference type="InterPro" id="IPR007867">
    <property type="entry name" value="GMC_OxRtase_C"/>
</dbReference>
<name>A0A8J4Q983_9MYCE</name>
<reference evidence="7" key="1">
    <citation type="submission" date="2020-01" db="EMBL/GenBank/DDBJ databases">
        <title>Development of genomics and gene disruption for Polysphondylium violaceum indicates a role for the polyketide synthase stlB in stalk morphogenesis.</title>
        <authorList>
            <person name="Narita B."/>
            <person name="Kawabe Y."/>
            <person name="Kin K."/>
            <person name="Saito T."/>
            <person name="Gibbs R."/>
            <person name="Kuspa A."/>
            <person name="Muzny D."/>
            <person name="Queller D."/>
            <person name="Richards S."/>
            <person name="Strassman J."/>
            <person name="Sucgang R."/>
            <person name="Worley K."/>
            <person name="Schaap P."/>
        </authorList>
    </citation>
    <scope>NUCLEOTIDE SEQUENCE</scope>
    <source>
        <strain evidence="7">QSvi11</strain>
    </source>
</reference>
<dbReference type="PANTHER" id="PTHR11552:SF147">
    <property type="entry name" value="CHOLINE DEHYDROGENASE, MITOCHONDRIAL"/>
    <property type="match status" value="1"/>
</dbReference>
<dbReference type="Pfam" id="PF05199">
    <property type="entry name" value="GMC_oxred_C"/>
    <property type="match status" value="1"/>
</dbReference>
<evidence type="ECO:0000256" key="1">
    <source>
        <dbReference type="ARBA" id="ARBA00001974"/>
    </source>
</evidence>
<dbReference type="Gene3D" id="3.30.560.10">
    <property type="entry name" value="Glucose Oxidase, domain 3"/>
    <property type="match status" value="1"/>
</dbReference>
<evidence type="ECO:0000256" key="2">
    <source>
        <dbReference type="ARBA" id="ARBA00010790"/>
    </source>
</evidence>
<feature type="binding site" evidence="5">
    <location>
        <position position="260"/>
    </location>
    <ligand>
        <name>FAD</name>
        <dbReference type="ChEBI" id="CHEBI:57692"/>
    </ligand>
</feature>
<feature type="domain" description="Glucose-methanol-choline oxidoreductase N-terminal" evidence="6">
    <location>
        <begin position="305"/>
        <end position="319"/>
    </location>
</feature>
<proteinExistence type="inferred from homology"/>
<accession>A0A8J4Q983</accession>
<dbReference type="AlphaFoldDB" id="A0A8J4Q983"/>
<evidence type="ECO:0000313" key="8">
    <source>
        <dbReference type="Proteomes" id="UP000695562"/>
    </source>
</evidence>
<dbReference type="PROSITE" id="PS00624">
    <property type="entry name" value="GMC_OXRED_2"/>
    <property type="match status" value="1"/>
</dbReference>
<keyword evidence="4 5" id="KW-0274">FAD</keyword>
<dbReference type="PIRSF" id="PIRSF000137">
    <property type="entry name" value="Alcohol_oxidase"/>
    <property type="match status" value="1"/>
</dbReference>
<dbReference type="PANTHER" id="PTHR11552">
    <property type="entry name" value="GLUCOSE-METHANOL-CHOLINE GMC OXIDOREDUCTASE"/>
    <property type="match status" value="1"/>
</dbReference>
<dbReference type="SUPFAM" id="SSF51905">
    <property type="entry name" value="FAD/NAD(P)-binding domain"/>
    <property type="match status" value="1"/>
</dbReference>
<keyword evidence="3" id="KW-0285">Flavoprotein</keyword>
<comment type="cofactor">
    <cofactor evidence="1 5">
        <name>FAD</name>
        <dbReference type="ChEBI" id="CHEBI:57692"/>
    </cofactor>
</comment>
<dbReference type="SUPFAM" id="SSF54373">
    <property type="entry name" value="FAD-linked reductases, C-terminal domain"/>
    <property type="match status" value="1"/>
</dbReference>
<evidence type="ECO:0000313" key="7">
    <source>
        <dbReference type="EMBL" id="KAF2077141.1"/>
    </source>
</evidence>
<comment type="similarity">
    <text evidence="2">Belongs to the GMC oxidoreductase family.</text>
</comment>
<feature type="binding site" evidence="5">
    <location>
        <begin position="133"/>
        <end position="136"/>
    </location>
    <ligand>
        <name>FAD</name>
        <dbReference type="ChEBI" id="CHEBI:57692"/>
    </ligand>
</feature>
<feature type="binding site" evidence="5">
    <location>
        <position position="553"/>
    </location>
    <ligand>
        <name>FAD</name>
        <dbReference type="ChEBI" id="CHEBI:57692"/>
    </ligand>
</feature>